<evidence type="ECO:0000313" key="17">
    <source>
        <dbReference type="Proteomes" id="UP000444401"/>
    </source>
</evidence>
<evidence type="ECO:0000313" key="16">
    <source>
        <dbReference type="EMBL" id="MXO68387.1"/>
    </source>
</evidence>
<evidence type="ECO:0000259" key="15">
    <source>
        <dbReference type="Pfam" id="PF07715"/>
    </source>
</evidence>
<comment type="subcellular location">
    <subcellularLocation>
        <location evidence="1 10">Cell outer membrane</location>
        <topology evidence="1 10">Multi-pass membrane protein</topology>
    </subcellularLocation>
</comment>
<feature type="chain" id="PRO_5046678103" evidence="13">
    <location>
        <begin position="29"/>
        <end position="667"/>
    </location>
</feature>
<comment type="caution">
    <text evidence="16">The sequence shown here is derived from an EMBL/GenBank/DDBJ whole genome shotgun (WGS) entry which is preliminary data.</text>
</comment>
<dbReference type="Proteomes" id="UP000444401">
    <property type="component" value="Unassembled WGS sequence"/>
</dbReference>
<feature type="domain" description="TonB-dependent receptor plug" evidence="15">
    <location>
        <begin position="65"/>
        <end position="174"/>
    </location>
</feature>
<keyword evidence="7 10" id="KW-0472">Membrane</keyword>
<evidence type="ECO:0000256" key="5">
    <source>
        <dbReference type="ARBA" id="ARBA00022729"/>
    </source>
</evidence>
<keyword evidence="6 11" id="KW-0798">TonB box</keyword>
<dbReference type="InterPro" id="IPR000531">
    <property type="entry name" value="Beta-barrel_TonB"/>
</dbReference>
<evidence type="ECO:0000256" key="13">
    <source>
        <dbReference type="SAM" id="SignalP"/>
    </source>
</evidence>
<keyword evidence="9 10" id="KW-0998">Cell outer membrane</keyword>
<dbReference type="Pfam" id="PF00593">
    <property type="entry name" value="TonB_dep_Rec_b-barrel"/>
    <property type="match status" value="1"/>
</dbReference>
<proteinExistence type="inferred from homology"/>
<accession>A0ABW9UYF3</accession>
<dbReference type="EMBL" id="WTYO01000002">
    <property type="protein sequence ID" value="MXO68387.1"/>
    <property type="molecule type" value="Genomic_DNA"/>
</dbReference>
<dbReference type="InterPro" id="IPR036942">
    <property type="entry name" value="Beta-barrel_TonB_sf"/>
</dbReference>
<feature type="domain" description="TonB-dependent receptor-like beta-barrel" evidence="14">
    <location>
        <begin position="205"/>
        <end position="621"/>
    </location>
</feature>
<evidence type="ECO:0000256" key="10">
    <source>
        <dbReference type="PROSITE-ProRule" id="PRU01360"/>
    </source>
</evidence>
<dbReference type="InterPro" id="IPR037066">
    <property type="entry name" value="Plug_dom_sf"/>
</dbReference>
<name>A0ABW9UYF3_9SPHN</name>
<dbReference type="Gene3D" id="2.170.130.10">
    <property type="entry name" value="TonB-dependent receptor, plug domain"/>
    <property type="match status" value="1"/>
</dbReference>
<evidence type="ECO:0000256" key="1">
    <source>
        <dbReference type="ARBA" id="ARBA00004571"/>
    </source>
</evidence>
<organism evidence="16 17">
    <name type="scientific">Pelagerythrobacter marinus</name>
    <dbReference type="NCBI Taxonomy" id="538382"/>
    <lineage>
        <taxon>Bacteria</taxon>
        <taxon>Pseudomonadati</taxon>
        <taxon>Pseudomonadota</taxon>
        <taxon>Alphaproteobacteria</taxon>
        <taxon>Sphingomonadales</taxon>
        <taxon>Erythrobacteraceae</taxon>
        <taxon>Pelagerythrobacter</taxon>
    </lineage>
</organism>
<dbReference type="Pfam" id="PF07715">
    <property type="entry name" value="Plug"/>
    <property type="match status" value="1"/>
</dbReference>
<dbReference type="PANTHER" id="PTHR30069:SF29">
    <property type="entry name" value="HEMOGLOBIN AND HEMOGLOBIN-HAPTOGLOBIN-BINDING PROTEIN 1-RELATED"/>
    <property type="match status" value="1"/>
</dbReference>
<evidence type="ECO:0000259" key="14">
    <source>
        <dbReference type="Pfam" id="PF00593"/>
    </source>
</evidence>
<keyword evidence="4 10" id="KW-0812">Transmembrane</keyword>
<evidence type="ECO:0000256" key="3">
    <source>
        <dbReference type="ARBA" id="ARBA00022452"/>
    </source>
</evidence>
<keyword evidence="5 13" id="KW-0732">Signal</keyword>
<evidence type="ECO:0000256" key="11">
    <source>
        <dbReference type="RuleBase" id="RU003357"/>
    </source>
</evidence>
<feature type="region of interest" description="Disordered" evidence="12">
    <location>
        <begin position="20"/>
        <end position="52"/>
    </location>
</feature>
<dbReference type="Gene3D" id="2.40.170.20">
    <property type="entry name" value="TonB-dependent receptor, beta-barrel domain"/>
    <property type="match status" value="1"/>
</dbReference>
<sequence length="667" mass="71033">MTSPFGSFLLAGVACAVSLAPSPSPAQAQPEAREGAQAVGDDHHGEASDHGDVIIVQGTRSGRRVQDEPIRVEVIAGEEIEEKAIMRPGNIAMLVNETGGVRVQVTSPALGAANIRIQGLEGRYTQLLADNLPLYGGQAASLGLLQIPPTDLAQVEVIKGSASALYGASALGGVINLVSKRPGDAFEAEVLANATTRGGQDVTAYLAGPVGADTGLSLTAGAHRQDGQDLDGDGWYDMAGYDRVTARPRMQWTGADGSSLYLTLGAMAEERAGGTLPGRTAPDGRAFAQLQDTERLDGGLVAQTPLSGLVTLNLRASAMRQDHLHRYGDVVEDDRHTNLFGEASVAATDGATAWVAGVAFQQDRFRSATFPDFDYSYDVPALFAQVEQEAAPDLTLAASGRADFHDVFGTRFSPRLSALYRPGRWTVRGSFGGGFFAPTPFVDAIEAAGLSRLEPPRDLAAETARTASLDVGYADGPWETNVTLFGADIDNATRLEEIASDRVRLVNVAGTTRVRGSEVLLRFRQDGFTVTGSYVFVDASEPDPSGMGRREVPLTPKHSAGLVGMWEEHGKGRIGIEAYYTGGQALEDNPYRTRSRPYLHLGLLGEIALGRVSLFVNAENLLDVRQTRHDPLLLPRRAASGQWTVDAWAPLEGFILNGGFRLRFGGH</sequence>
<dbReference type="RefSeq" id="WP_160733026.1">
    <property type="nucleotide sequence ID" value="NZ_WTYO01000002.1"/>
</dbReference>
<keyword evidence="8 16" id="KW-0675">Receptor</keyword>
<keyword evidence="2 10" id="KW-0813">Transport</keyword>
<evidence type="ECO:0000256" key="4">
    <source>
        <dbReference type="ARBA" id="ARBA00022692"/>
    </source>
</evidence>
<evidence type="ECO:0000256" key="7">
    <source>
        <dbReference type="ARBA" id="ARBA00023136"/>
    </source>
</evidence>
<keyword evidence="17" id="KW-1185">Reference proteome</keyword>
<evidence type="ECO:0000256" key="12">
    <source>
        <dbReference type="SAM" id="MobiDB-lite"/>
    </source>
</evidence>
<gene>
    <name evidence="16" type="ORF">GRI72_06050</name>
</gene>
<evidence type="ECO:0000256" key="8">
    <source>
        <dbReference type="ARBA" id="ARBA00023170"/>
    </source>
</evidence>
<dbReference type="InterPro" id="IPR039426">
    <property type="entry name" value="TonB-dep_rcpt-like"/>
</dbReference>
<feature type="signal peptide" evidence="13">
    <location>
        <begin position="1"/>
        <end position="28"/>
    </location>
</feature>
<dbReference type="PROSITE" id="PS52016">
    <property type="entry name" value="TONB_DEPENDENT_REC_3"/>
    <property type="match status" value="1"/>
</dbReference>
<evidence type="ECO:0000256" key="6">
    <source>
        <dbReference type="ARBA" id="ARBA00023077"/>
    </source>
</evidence>
<evidence type="ECO:0000256" key="2">
    <source>
        <dbReference type="ARBA" id="ARBA00022448"/>
    </source>
</evidence>
<dbReference type="InterPro" id="IPR012910">
    <property type="entry name" value="Plug_dom"/>
</dbReference>
<comment type="similarity">
    <text evidence="10 11">Belongs to the TonB-dependent receptor family.</text>
</comment>
<feature type="compositionally biased region" description="Basic and acidic residues" evidence="12">
    <location>
        <begin position="40"/>
        <end position="52"/>
    </location>
</feature>
<reference evidence="16 17" key="1">
    <citation type="submission" date="2019-12" db="EMBL/GenBank/DDBJ databases">
        <title>Genomic-based taxomic classification of the family Erythrobacteraceae.</title>
        <authorList>
            <person name="Xu L."/>
        </authorList>
    </citation>
    <scope>NUCLEOTIDE SEQUENCE [LARGE SCALE GENOMIC DNA]</scope>
    <source>
        <strain evidence="16 17">H32</strain>
    </source>
</reference>
<protein>
    <submittedName>
        <fullName evidence="16">TonB-dependent receptor</fullName>
    </submittedName>
</protein>
<dbReference type="PANTHER" id="PTHR30069">
    <property type="entry name" value="TONB-DEPENDENT OUTER MEMBRANE RECEPTOR"/>
    <property type="match status" value="1"/>
</dbReference>
<evidence type="ECO:0000256" key="9">
    <source>
        <dbReference type="ARBA" id="ARBA00023237"/>
    </source>
</evidence>
<dbReference type="SUPFAM" id="SSF56935">
    <property type="entry name" value="Porins"/>
    <property type="match status" value="1"/>
</dbReference>
<keyword evidence="3 10" id="KW-1134">Transmembrane beta strand</keyword>